<accession>A0A2T7ULL1</accession>
<evidence type="ECO:0008006" key="4">
    <source>
        <dbReference type="Google" id="ProtNLM"/>
    </source>
</evidence>
<evidence type="ECO:0000256" key="1">
    <source>
        <dbReference type="SAM" id="SignalP"/>
    </source>
</evidence>
<dbReference type="OrthoDB" id="9793561at2"/>
<feature type="signal peptide" evidence="1">
    <location>
        <begin position="1"/>
        <end position="22"/>
    </location>
</feature>
<organism evidence="2 3">
    <name type="scientific">Pararhodobacter aggregans</name>
    <dbReference type="NCBI Taxonomy" id="404875"/>
    <lineage>
        <taxon>Bacteria</taxon>
        <taxon>Pseudomonadati</taxon>
        <taxon>Pseudomonadota</taxon>
        <taxon>Alphaproteobacteria</taxon>
        <taxon>Rhodobacterales</taxon>
        <taxon>Paracoccaceae</taxon>
        <taxon>Pararhodobacter</taxon>
    </lineage>
</organism>
<dbReference type="Pfam" id="PF09694">
    <property type="entry name" value="Gcw_chp"/>
    <property type="match status" value="1"/>
</dbReference>
<gene>
    <name evidence="2" type="ORF">DDE23_21280</name>
</gene>
<dbReference type="NCBIfam" id="TIGR02001">
    <property type="entry name" value="gcw_chp"/>
    <property type="match status" value="1"/>
</dbReference>
<dbReference type="Proteomes" id="UP000244810">
    <property type="component" value="Unassembled WGS sequence"/>
</dbReference>
<dbReference type="RefSeq" id="WP_107754479.1">
    <property type="nucleotide sequence ID" value="NZ_QBKF01000013.1"/>
</dbReference>
<dbReference type="InterPro" id="IPR010239">
    <property type="entry name" value="CHP02001"/>
</dbReference>
<dbReference type="AlphaFoldDB" id="A0A2T7ULL1"/>
<evidence type="ECO:0000313" key="2">
    <source>
        <dbReference type="EMBL" id="PVE45556.1"/>
    </source>
</evidence>
<protein>
    <recommendedName>
        <fullName evidence="4">Outer membrane protein beta-barrel domain-containing protein</fullName>
    </recommendedName>
</protein>
<comment type="caution">
    <text evidence="2">The sequence shown here is derived from an EMBL/GenBank/DDBJ whole genome shotgun (WGS) entry which is preliminary data.</text>
</comment>
<proteinExistence type="predicted"/>
<keyword evidence="3" id="KW-1185">Reference proteome</keyword>
<name>A0A2T7ULL1_9RHOB</name>
<feature type="chain" id="PRO_5015414494" description="Outer membrane protein beta-barrel domain-containing protein" evidence="1">
    <location>
        <begin position="23"/>
        <end position="207"/>
    </location>
</feature>
<sequence>MKAFKLALAACAVAATSVPAAAFELSYGVTLTSDYISRGATQTMNHAAIQPWVEASSGGFYGGLWASNVDLGPDDFELDVYGGYRWSVENTSFDVGYVRYFYNNSGDASGEFYMLGEVALGETATLSGGVYLGHAGGLTVNDGHVGFSTQLATNLTGSFTLGVTTGSNAYGNAGLTYDFNDNISIDGRFHTITGGSNRVALSVAASF</sequence>
<evidence type="ECO:0000313" key="3">
    <source>
        <dbReference type="Proteomes" id="UP000244810"/>
    </source>
</evidence>
<reference evidence="2 3" key="1">
    <citation type="journal article" date="2011" name="Syst. Appl. Microbiol.">
        <title>Defluviimonas denitrificans gen. nov., sp. nov., and Pararhodobacter aggregans gen. nov., sp. nov., non-phototrophic Rhodobacteraceae from the biofilter of a marine aquaculture.</title>
        <authorList>
            <person name="Foesel B.U."/>
            <person name="Drake H.L."/>
            <person name="Schramm A."/>
        </authorList>
    </citation>
    <scope>NUCLEOTIDE SEQUENCE [LARGE SCALE GENOMIC DNA]</scope>
    <source>
        <strain evidence="2 3">D1-19</strain>
    </source>
</reference>
<keyword evidence="1" id="KW-0732">Signal</keyword>
<dbReference type="EMBL" id="QDDR01000014">
    <property type="protein sequence ID" value="PVE45556.1"/>
    <property type="molecule type" value="Genomic_DNA"/>
</dbReference>